<evidence type="ECO:0000259" key="4">
    <source>
        <dbReference type="PROSITE" id="PS51379"/>
    </source>
</evidence>
<keyword evidence="1" id="KW-0479">Metal-binding</keyword>
<comment type="caution">
    <text evidence="5">The sequence shown here is derived from an EMBL/GenBank/DDBJ whole genome shotgun (WGS) entry which is preliminary data.</text>
</comment>
<dbReference type="InterPro" id="IPR027417">
    <property type="entry name" value="P-loop_NTPase"/>
</dbReference>
<dbReference type="AlphaFoldDB" id="A0A1V5SKR7"/>
<evidence type="ECO:0000256" key="3">
    <source>
        <dbReference type="ARBA" id="ARBA00023014"/>
    </source>
</evidence>
<accession>A0A1V5SKR7</accession>
<dbReference type="InterPro" id="IPR002586">
    <property type="entry name" value="CobQ/CobB/MinD/ParA_Nub-bd_dom"/>
</dbReference>
<dbReference type="GO" id="GO:0046872">
    <property type="term" value="F:metal ion binding"/>
    <property type="evidence" value="ECO:0007669"/>
    <property type="project" value="UniProtKB-KW"/>
</dbReference>
<sequence length="282" mass="30571">MKIAVASGKGGTGKTLIATSLAKVISRSKSVIFLDADVEAPNAHFFLKPDFFENQIVTSFTPLVIDDRCDGCGKCVEFCAYSALALVNKKILFFPELCHSCQGCRVVCPQAAIEKDESVKGTIDKGKTSDGIDFRRGILNIGEPRSPVVINVLKKNLPQEPNQVIIIDCPPGTGCALIAAVEGTDYCLLVTEPTPFGFSDLKMAVAAIEELHIPFGVIINKQGLDGNKTEVYCREQGIDILGRIPFERSIGERYAQGMTLVDGENNYVHDLLAIFKKIGTQS</sequence>
<dbReference type="SUPFAM" id="SSF52540">
    <property type="entry name" value="P-loop containing nucleoside triphosphate hydrolases"/>
    <property type="match status" value="1"/>
</dbReference>
<dbReference type="PANTHER" id="PTHR43063">
    <property type="entry name" value="4FE-4S CLUSTER CONTAINING PARA FAMILY ATPASE PROTEIN"/>
    <property type="match status" value="1"/>
</dbReference>
<dbReference type="Proteomes" id="UP000485569">
    <property type="component" value="Unassembled WGS sequence"/>
</dbReference>
<name>A0A1V5SKR7_9BACT</name>
<reference evidence="5" key="1">
    <citation type="submission" date="2017-02" db="EMBL/GenBank/DDBJ databases">
        <title>Delving into the versatile metabolic prowess of the omnipresent phylum Bacteroidetes.</title>
        <authorList>
            <person name="Nobu M.K."/>
            <person name="Mei R."/>
            <person name="Narihiro T."/>
            <person name="Kuroda K."/>
            <person name="Liu W.-T."/>
        </authorList>
    </citation>
    <scope>NUCLEOTIDE SEQUENCE</scope>
    <source>
        <strain evidence="5">ADurb.Bin276</strain>
    </source>
</reference>
<dbReference type="EMBL" id="MWBQ01000173">
    <property type="protein sequence ID" value="OQA55156.1"/>
    <property type="molecule type" value="Genomic_DNA"/>
</dbReference>
<dbReference type="Gene3D" id="3.30.70.20">
    <property type="match status" value="1"/>
</dbReference>
<dbReference type="SUPFAM" id="SSF54862">
    <property type="entry name" value="4Fe-4S ferredoxins"/>
    <property type="match status" value="1"/>
</dbReference>
<dbReference type="Pfam" id="PF01656">
    <property type="entry name" value="CbiA"/>
    <property type="match status" value="1"/>
</dbReference>
<feature type="domain" description="4Fe-4S ferredoxin-type" evidence="4">
    <location>
        <begin position="90"/>
        <end position="118"/>
    </location>
</feature>
<keyword evidence="3" id="KW-0411">Iron-sulfur</keyword>
<protein>
    <submittedName>
        <fullName evidence="5">Ferredoxin</fullName>
    </submittedName>
</protein>
<dbReference type="InterPro" id="IPR017900">
    <property type="entry name" value="4Fe4S_Fe_S_CS"/>
</dbReference>
<dbReference type="PROSITE" id="PS51379">
    <property type="entry name" value="4FE4S_FER_2"/>
    <property type="match status" value="2"/>
</dbReference>
<evidence type="ECO:0000256" key="1">
    <source>
        <dbReference type="ARBA" id="ARBA00022723"/>
    </source>
</evidence>
<feature type="domain" description="4Fe-4S ferredoxin-type" evidence="4">
    <location>
        <begin position="60"/>
        <end position="89"/>
    </location>
</feature>
<evidence type="ECO:0000313" key="5">
    <source>
        <dbReference type="EMBL" id="OQA55156.1"/>
    </source>
</evidence>
<keyword evidence="2" id="KW-0408">Iron</keyword>
<dbReference type="InterPro" id="IPR017896">
    <property type="entry name" value="4Fe4S_Fe-S-bd"/>
</dbReference>
<evidence type="ECO:0000256" key="2">
    <source>
        <dbReference type="ARBA" id="ARBA00023004"/>
    </source>
</evidence>
<dbReference type="GO" id="GO:0051536">
    <property type="term" value="F:iron-sulfur cluster binding"/>
    <property type="evidence" value="ECO:0007669"/>
    <property type="project" value="UniProtKB-KW"/>
</dbReference>
<gene>
    <name evidence="5" type="ORF">BWY41_01744</name>
</gene>
<dbReference type="PROSITE" id="PS00198">
    <property type="entry name" value="4FE4S_FER_1"/>
    <property type="match status" value="1"/>
</dbReference>
<proteinExistence type="predicted"/>
<dbReference type="Gene3D" id="3.40.50.300">
    <property type="entry name" value="P-loop containing nucleotide triphosphate hydrolases"/>
    <property type="match status" value="1"/>
</dbReference>
<organism evidence="5">
    <name type="scientific">Candidatus Atribacter allofermentans</name>
    <dbReference type="NCBI Taxonomy" id="1852833"/>
    <lineage>
        <taxon>Bacteria</taxon>
        <taxon>Pseudomonadati</taxon>
        <taxon>Atribacterota</taxon>
        <taxon>Atribacteria</taxon>
        <taxon>Atribacterales</taxon>
        <taxon>Atribacteraceae</taxon>
        <taxon>Atribacter</taxon>
    </lineage>
</organism>
<dbReference type="PANTHER" id="PTHR43063:SF1">
    <property type="entry name" value="4FE-4S CLUSTER CONTAINING PARA FAMILY ATPASE PROTEIN"/>
    <property type="match status" value="1"/>
</dbReference>